<comment type="caution">
    <text evidence="2">The sequence shown here is derived from an EMBL/GenBank/DDBJ whole genome shotgun (WGS) entry which is preliminary data.</text>
</comment>
<organism evidence="2 3">
    <name type="scientific">Streptococcus pasteurianus</name>
    <dbReference type="NCBI Taxonomy" id="197614"/>
    <lineage>
        <taxon>Bacteria</taxon>
        <taxon>Bacillati</taxon>
        <taxon>Bacillota</taxon>
        <taxon>Bacilli</taxon>
        <taxon>Lactobacillales</taxon>
        <taxon>Streptococcaceae</taxon>
        <taxon>Streptococcus</taxon>
    </lineage>
</organism>
<dbReference type="Proteomes" id="UP001237917">
    <property type="component" value="Unassembled WGS sequence"/>
</dbReference>
<keyword evidence="1" id="KW-1133">Transmembrane helix</keyword>
<protein>
    <submittedName>
        <fullName evidence="2">Uncharacterized protein</fullName>
    </submittedName>
</protein>
<feature type="transmembrane region" description="Helical" evidence="1">
    <location>
        <begin position="45"/>
        <end position="71"/>
    </location>
</feature>
<dbReference type="RefSeq" id="WP_013851977.1">
    <property type="nucleotide sequence ID" value="NZ_AP031455.1"/>
</dbReference>
<reference evidence="2" key="1">
    <citation type="submission" date="2023-05" db="EMBL/GenBank/DDBJ databases">
        <title>Cataloging the Phylogenetic Diversity of Human Bladder Bacteria.</title>
        <authorList>
            <person name="Du J."/>
        </authorList>
    </citation>
    <scope>NUCLEOTIDE SEQUENCE</scope>
    <source>
        <strain evidence="2">UMB0765</strain>
    </source>
</reference>
<proteinExistence type="predicted"/>
<name>A0AAW6YGZ4_9STRE</name>
<evidence type="ECO:0000313" key="2">
    <source>
        <dbReference type="EMBL" id="MDK7292058.1"/>
    </source>
</evidence>
<evidence type="ECO:0000256" key="1">
    <source>
        <dbReference type="SAM" id="Phobius"/>
    </source>
</evidence>
<dbReference type="EMBL" id="JASOPU010000001">
    <property type="protein sequence ID" value="MDK7292058.1"/>
    <property type="molecule type" value="Genomic_DNA"/>
</dbReference>
<evidence type="ECO:0000313" key="3">
    <source>
        <dbReference type="Proteomes" id="UP001237917"/>
    </source>
</evidence>
<accession>A0AAW6YGZ4</accession>
<sequence length="74" mass="8794">MRLILPMAFISLFLLLQYVIAYFNTKAEADRSLIRQYFGNTFSDFVYFNFLPYQFGLILPVYGVLLMWILLNPK</sequence>
<keyword evidence="1" id="KW-0812">Transmembrane</keyword>
<dbReference type="AlphaFoldDB" id="A0AAW6YGZ4"/>
<keyword evidence="1" id="KW-0472">Membrane</keyword>
<gene>
    <name evidence="2" type="ORF">QP487_01005</name>
</gene>